<evidence type="ECO:0000256" key="3">
    <source>
        <dbReference type="ARBA" id="ARBA00009941"/>
    </source>
</evidence>
<dbReference type="GO" id="GO:0005524">
    <property type="term" value="F:ATP binding"/>
    <property type="evidence" value="ECO:0007669"/>
    <property type="project" value="UniProtKB-UniRule"/>
</dbReference>
<dbReference type="Gene3D" id="3.40.367.20">
    <property type="match status" value="2"/>
</dbReference>
<dbReference type="PANTHER" id="PTHR19443:SF16">
    <property type="entry name" value="HEXOKINASE TYPE 1-RELATED"/>
    <property type="match status" value="1"/>
</dbReference>
<dbReference type="EMBL" id="BMAC01000822">
    <property type="protein sequence ID" value="GFQ03378.1"/>
    <property type="molecule type" value="Genomic_DNA"/>
</dbReference>
<comment type="similarity">
    <text evidence="6">Belongs to the hexokinase family.</text>
</comment>
<evidence type="ECO:0000256" key="4">
    <source>
        <dbReference type="ARBA" id="ARBA00023152"/>
    </source>
</evidence>
<dbReference type="GO" id="GO:0006096">
    <property type="term" value="P:glycolytic process"/>
    <property type="evidence" value="ECO:0007669"/>
    <property type="project" value="UniProtKB-KW"/>
</dbReference>
<comment type="caution">
    <text evidence="10">The sequence shown here is derived from an EMBL/GenBank/DDBJ whole genome shotgun (WGS) entry which is preliminary data.</text>
</comment>
<dbReference type="Gene3D" id="3.40.50.1460">
    <property type="match status" value="1"/>
</dbReference>
<dbReference type="GO" id="GO:0006006">
    <property type="term" value="P:glucose metabolic process"/>
    <property type="evidence" value="ECO:0007669"/>
    <property type="project" value="TreeGrafter"/>
</dbReference>
<evidence type="ECO:0000256" key="2">
    <source>
        <dbReference type="ARBA" id="ARBA00005028"/>
    </source>
</evidence>
<dbReference type="GO" id="GO:0001678">
    <property type="term" value="P:intracellular glucose homeostasis"/>
    <property type="evidence" value="ECO:0007669"/>
    <property type="project" value="InterPro"/>
</dbReference>
<evidence type="ECO:0000259" key="8">
    <source>
        <dbReference type="Pfam" id="PF03727"/>
    </source>
</evidence>
<dbReference type="GO" id="GO:0008233">
    <property type="term" value="F:peptidase activity"/>
    <property type="evidence" value="ECO:0007669"/>
    <property type="project" value="InterPro"/>
</dbReference>
<keyword evidence="6" id="KW-0808">Transferase</keyword>
<dbReference type="GO" id="GO:0008865">
    <property type="term" value="F:fructokinase activity"/>
    <property type="evidence" value="ECO:0007669"/>
    <property type="project" value="TreeGrafter"/>
</dbReference>
<dbReference type="PANTHER" id="PTHR19443">
    <property type="entry name" value="HEXOKINASE"/>
    <property type="match status" value="1"/>
</dbReference>
<dbReference type="GO" id="GO:0003723">
    <property type="term" value="F:RNA binding"/>
    <property type="evidence" value="ECO:0007669"/>
    <property type="project" value="InterPro"/>
</dbReference>
<evidence type="ECO:0000256" key="1">
    <source>
        <dbReference type="ARBA" id="ARBA00004888"/>
    </source>
</evidence>
<feature type="domain" description="Anoctamin transmembrane" evidence="9">
    <location>
        <begin position="132"/>
        <end position="284"/>
    </location>
</feature>
<evidence type="ECO:0000313" key="10">
    <source>
        <dbReference type="EMBL" id="GFQ03378.1"/>
    </source>
</evidence>
<dbReference type="GO" id="GO:0005536">
    <property type="term" value="F:D-glucose binding"/>
    <property type="evidence" value="ECO:0007669"/>
    <property type="project" value="InterPro"/>
</dbReference>
<dbReference type="GO" id="GO:0006432">
    <property type="term" value="P:phenylalanyl-tRNA aminoacylation"/>
    <property type="evidence" value="ECO:0007669"/>
    <property type="project" value="InterPro"/>
</dbReference>
<comment type="catalytic activity">
    <reaction evidence="5">
        <text>a D-hexose + ATP = a D-hexose 6-phosphate + ADP + H(+)</text>
        <dbReference type="Rhea" id="RHEA:22740"/>
        <dbReference type="ChEBI" id="CHEBI:4194"/>
        <dbReference type="ChEBI" id="CHEBI:15378"/>
        <dbReference type="ChEBI" id="CHEBI:30616"/>
        <dbReference type="ChEBI" id="CHEBI:229467"/>
        <dbReference type="ChEBI" id="CHEBI:456216"/>
        <dbReference type="EC" id="2.7.1.1"/>
    </reaction>
    <physiologicalReaction direction="left-to-right" evidence="5">
        <dbReference type="Rhea" id="RHEA:22741"/>
    </physiologicalReaction>
</comment>
<gene>
    <name evidence="10" type="ORF">PHJA_002481600</name>
</gene>
<dbReference type="GO" id="GO:0006508">
    <property type="term" value="P:proteolysis"/>
    <property type="evidence" value="ECO:0007669"/>
    <property type="project" value="InterPro"/>
</dbReference>
<dbReference type="SUPFAM" id="SSF51735">
    <property type="entry name" value="NAD(P)-binding Rossmann-fold domains"/>
    <property type="match status" value="1"/>
</dbReference>
<dbReference type="InterPro" id="IPR001096">
    <property type="entry name" value="Peptidase_C13"/>
</dbReference>
<dbReference type="Pfam" id="PF01650">
    <property type="entry name" value="Peptidase_C13"/>
    <property type="match status" value="1"/>
</dbReference>
<dbReference type="Pfam" id="PF00106">
    <property type="entry name" value="adh_short"/>
    <property type="match status" value="1"/>
</dbReference>
<feature type="domain" description="B5" evidence="7">
    <location>
        <begin position="293"/>
        <end position="328"/>
    </location>
</feature>
<dbReference type="Pfam" id="PF03484">
    <property type="entry name" value="B5"/>
    <property type="match status" value="1"/>
</dbReference>
<keyword evidence="11" id="KW-1185">Reference proteome</keyword>
<comment type="pathway">
    <text evidence="1">Carbohydrate degradation; glycolysis; D-glyceraldehyde 3-phosphate and glycerone phosphate from D-glucose: step 1/4.</text>
</comment>
<evidence type="ECO:0000259" key="7">
    <source>
        <dbReference type="Pfam" id="PF03484"/>
    </source>
</evidence>
<keyword evidence="6 10" id="KW-0418">Kinase</keyword>
<dbReference type="AlphaFoldDB" id="A0A830CS36"/>
<dbReference type="InterPro" id="IPR001312">
    <property type="entry name" value="Hexokinase"/>
</dbReference>
<dbReference type="GO" id="GO:0005829">
    <property type="term" value="C:cytosol"/>
    <property type="evidence" value="ECO:0007669"/>
    <property type="project" value="TreeGrafter"/>
</dbReference>
<dbReference type="EC" id="2.7.1.-" evidence="6"/>
<dbReference type="UniPathway" id="UPA00242"/>
<accession>A0A830CS36</accession>
<sequence>MEPPSPLWARKNVLDDAVSALKSLAISAVGFEGDVLKWEDAQRVVESTVKHFGKLDILVNAAAGNFLVSTEDLSPNGFKTGTRWAVLVAGSDGYYNYRHQGKIQHYSKEIKWLLNELAYANLYEVIGSDLLKVGGKISMKLIKYENDENVECRANSLVYKVFGLYFMQSYIGIFYHALLHSNFMTLIQRLLISEVIENILENSIPYLSYSFNKFRARNKLKREKTNLVSFQEWRRNILSLLMQQVLARKSKMGFLMNNIAEIRADALKLLVMMKRPIPRADATIVDAEISSLSLAKHTLSEKNETSFTISVPPTRSDILHPCDVAENVCFSRRSGKYTFKNAFFRDVLESILSRTPVFRDVLESILSRTREKQAFWKSDNQEHPAEAFLIVRLLRIAPYRTPQQGVLDLQKQAFLKAISALVFEQFCCNQYVDIFHYSFTGCLGDIIFDQSRTIVDRTLRRAKDLRDNSLQVNDIIGTLAGGRYTNNDVVAVILGTDTNAAYVEHAQAIPKWHGPLPKSEEMIFKKSTSGMYLGEILWRVLLRMAEEASFFGVGVPAKLKIPFILRTPDMSAMHHDTSSDLKVVSSKLKDILELMIYWRMVIIVVGPTRDIAVIEIQASPISFISMKRSL</sequence>
<evidence type="ECO:0000259" key="9">
    <source>
        <dbReference type="Pfam" id="PF04547"/>
    </source>
</evidence>
<comment type="pathway">
    <text evidence="2">Carbohydrate metabolism; hexose metabolism.</text>
</comment>
<dbReference type="InterPro" id="IPR002347">
    <property type="entry name" value="SDR_fam"/>
</dbReference>
<name>A0A830CS36_9LAMI</name>
<protein>
    <recommendedName>
        <fullName evidence="6">Phosphotransferase</fullName>
        <ecNumber evidence="6">2.7.1.-</ecNumber>
    </recommendedName>
</protein>
<proteinExistence type="inferred from homology"/>
<keyword evidence="4 6" id="KW-0324">Glycolysis</keyword>
<dbReference type="InterPro" id="IPR005147">
    <property type="entry name" value="tRNA_synthase_B5-dom"/>
</dbReference>
<dbReference type="GO" id="GO:0000287">
    <property type="term" value="F:magnesium ion binding"/>
    <property type="evidence" value="ECO:0007669"/>
    <property type="project" value="InterPro"/>
</dbReference>
<dbReference type="Gene3D" id="3.30.56.10">
    <property type="match status" value="1"/>
</dbReference>
<evidence type="ECO:0000256" key="5">
    <source>
        <dbReference type="ARBA" id="ARBA00044613"/>
    </source>
</evidence>
<organism evidence="10 11">
    <name type="scientific">Phtheirospermum japonicum</name>
    <dbReference type="NCBI Taxonomy" id="374723"/>
    <lineage>
        <taxon>Eukaryota</taxon>
        <taxon>Viridiplantae</taxon>
        <taxon>Streptophyta</taxon>
        <taxon>Embryophyta</taxon>
        <taxon>Tracheophyta</taxon>
        <taxon>Spermatophyta</taxon>
        <taxon>Magnoliopsida</taxon>
        <taxon>eudicotyledons</taxon>
        <taxon>Gunneridae</taxon>
        <taxon>Pentapetalae</taxon>
        <taxon>asterids</taxon>
        <taxon>lamiids</taxon>
        <taxon>Lamiales</taxon>
        <taxon>Orobanchaceae</taxon>
        <taxon>Orobanchaceae incertae sedis</taxon>
        <taxon>Phtheirospermum</taxon>
    </lineage>
</organism>
<dbReference type="InterPro" id="IPR049452">
    <property type="entry name" value="Anoctamin_TM"/>
</dbReference>
<dbReference type="SUPFAM" id="SSF53067">
    <property type="entry name" value="Actin-like ATPase domain"/>
    <property type="match status" value="1"/>
</dbReference>
<comment type="similarity">
    <text evidence="3">Belongs to the peptidase C13 family.</text>
</comment>
<evidence type="ECO:0000313" key="11">
    <source>
        <dbReference type="Proteomes" id="UP000653305"/>
    </source>
</evidence>
<dbReference type="InterPro" id="IPR036291">
    <property type="entry name" value="NAD(P)-bd_dom_sf"/>
</dbReference>
<reference evidence="10" key="1">
    <citation type="submission" date="2020-07" db="EMBL/GenBank/DDBJ databases">
        <title>Ethylene signaling mediates host invasion by parasitic plants.</title>
        <authorList>
            <person name="Yoshida S."/>
        </authorList>
    </citation>
    <scope>NUCLEOTIDE SEQUENCE</scope>
    <source>
        <strain evidence="10">Okayama</strain>
    </source>
</reference>
<dbReference type="GO" id="GO:0005739">
    <property type="term" value="C:mitochondrion"/>
    <property type="evidence" value="ECO:0007669"/>
    <property type="project" value="TreeGrafter"/>
</dbReference>
<keyword evidence="6" id="KW-0547">Nucleotide-binding</keyword>
<feature type="domain" description="Hexokinase C-terminal" evidence="8">
    <location>
        <begin position="519"/>
        <end position="594"/>
    </location>
</feature>
<evidence type="ECO:0000256" key="6">
    <source>
        <dbReference type="RuleBase" id="RU362007"/>
    </source>
</evidence>
<dbReference type="GO" id="GO:0004340">
    <property type="term" value="F:glucokinase activity"/>
    <property type="evidence" value="ECO:0007669"/>
    <property type="project" value="TreeGrafter"/>
</dbReference>
<dbReference type="InterPro" id="IPR043129">
    <property type="entry name" value="ATPase_NBD"/>
</dbReference>
<dbReference type="Gene3D" id="3.40.50.720">
    <property type="entry name" value="NAD(P)-binding Rossmann-like Domain"/>
    <property type="match status" value="1"/>
</dbReference>
<keyword evidence="6" id="KW-0067">ATP-binding</keyword>
<dbReference type="Proteomes" id="UP000653305">
    <property type="component" value="Unassembled WGS sequence"/>
</dbReference>
<dbReference type="InterPro" id="IPR022673">
    <property type="entry name" value="Hexokinase_C"/>
</dbReference>
<dbReference type="Pfam" id="PF03727">
    <property type="entry name" value="Hexokinase_2"/>
    <property type="match status" value="1"/>
</dbReference>
<dbReference type="Pfam" id="PF04547">
    <property type="entry name" value="Anoctamin"/>
    <property type="match status" value="1"/>
</dbReference>